<evidence type="ECO:0000256" key="13">
    <source>
        <dbReference type="PROSITE-ProRule" id="PRU01360"/>
    </source>
</evidence>
<evidence type="ECO:0000256" key="7">
    <source>
        <dbReference type="ARBA" id="ARBA00022729"/>
    </source>
</evidence>
<dbReference type="InterPro" id="IPR039426">
    <property type="entry name" value="TonB-dep_rcpt-like"/>
</dbReference>
<evidence type="ECO:0000259" key="18">
    <source>
        <dbReference type="Pfam" id="PF11741"/>
    </source>
</evidence>
<keyword evidence="12 13" id="KW-0998">Cell outer membrane</keyword>
<dbReference type="InterPro" id="IPR000531">
    <property type="entry name" value="Beta-barrel_TonB"/>
</dbReference>
<keyword evidence="7 15" id="KW-0732">Signal</keyword>
<keyword evidence="8" id="KW-0408">Iron</keyword>
<reference evidence="19 20" key="1">
    <citation type="submission" date="2019-01" db="EMBL/GenBank/DDBJ databases">
        <authorList>
            <person name="Brito A."/>
        </authorList>
    </citation>
    <scope>NUCLEOTIDE SEQUENCE [LARGE SCALE GENOMIC DNA]</scope>
    <source>
        <strain evidence="19">1</strain>
    </source>
</reference>
<dbReference type="GO" id="GO:0015344">
    <property type="term" value="F:siderophore uptake transmembrane transporter activity"/>
    <property type="evidence" value="ECO:0007669"/>
    <property type="project" value="TreeGrafter"/>
</dbReference>
<evidence type="ECO:0000313" key="19">
    <source>
        <dbReference type="EMBL" id="VEP18296.1"/>
    </source>
</evidence>
<evidence type="ECO:0000256" key="4">
    <source>
        <dbReference type="ARBA" id="ARBA00022452"/>
    </source>
</evidence>
<dbReference type="PROSITE" id="PS52016">
    <property type="entry name" value="TONB_DEPENDENT_REC_3"/>
    <property type="match status" value="1"/>
</dbReference>
<dbReference type="Proteomes" id="UP000320055">
    <property type="component" value="Unassembled WGS sequence"/>
</dbReference>
<dbReference type="FunFam" id="2.40.170.20:FF:000005">
    <property type="entry name" value="TonB-dependent siderophore receptor"/>
    <property type="match status" value="1"/>
</dbReference>
<comment type="subcellular location">
    <subcellularLocation>
        <location evidence="1 13">Cell outer membrane</location>
        <topology evidence="1 13">Multi-pass membrane protein</topology>
    </subcellularLocation>
</comment>
<comment type="similarity">
    <text evidence="2 13 14">Belongs to the TonB-dependent receptor family.</text>
</comment>
<evidence type="ECO:0000256" key="9">
    <source>
        <dbReference type="ARBA" id="ARBA00023065"/>
    </source>
</evidence>
<evidence type="ECO:0000256" key="2">
    <source>
        <dbReference type="ARBA" id="ARBA00009810"/>
    </source>
</evidence>
<evidence type="ECO:0000256" key="12">
    <source>
        <dbReference type="ARBA" id="ARBA00023237"/>
    </source>
</evidence>
<keyword evidence="20" id="KW-1185">Reference proteome</keyword>
<evidence type="ECO:0000256" key="3">
    <source>
        <dbReference type="ARBA" id="ARBA00022448"/>
    </source>
</evidence>
<feature type="signal peptide" evidence="15">
    <location>
        <begin position="1"/>
        <end position="27"/>
    </location>
</feature>
<dbReference type="GO" id="GO:0038023">
    <property type="term" value="F:signaling receptor activity"/>
    <property type="evidence" value="ECO:0007669"/>
    <property type="project" value="InterPro"/>
</dbReference>
<dbReference type="NCBIfam" id="TIGR01783">
    <property type="entry name" value="TonB-siderophor"/>
    <property type="match status" value="1"/>
</dbReference>
<keyword evidence="11 13" id="KW-0472">Membrane</keyword>
<keyword evidence="5" id="KW-0410">Iron transport</keyword>
<dbReference type="Pfam" id="PF07715">
    <property type="entry name" value="Plug"/>
    <property type="match status" value="1"/>
</dbReference>
<dbReference type="SUPFAM" id="SSF56935">
    <property type="entry name" value="Porins"/>
    <property type="match status" value="1"/>
</dbReference>
<dbReference type="GO" id="GO:0015891">
    <property type="term" value="P:siderophore transport"/>
    <property type="evidence" value="ECO:0007669"/>
    <property type="project" value="InterPro"/>
</dbReference>
<gene>
    <name evidence="19" type="ORF">H1P_740008</name>
</gene>
<keyword evidence="9" id="KW-0406">Ion transport</keyword>
<keyword evidence="6 13" id="KW-0812">Transmembrane</keyword>
<evidence type="ECO:0000313" key="20">
    <source>
        <dbReference type="Proteomes" id="UP000320055"/>
    </source>
</evidence>
<evidence type="ECO:0000256" key="15">
    <source>
        <dbReference type="SAM" id="SignalP"/>
    </source>
</evidence>
<evidence type="ECO:0000256" key="5">
    <source>
        <dbReference type="ARBA" id="ARBA00022496"/>
    </source>
</evidence>
<name>A0A563W3P1_9CYAN</name>
<dbReference type="PANTHER" id="PTHR32552">
    <property type="entry name" value="FERRICHROME IRON RECEPTOR-RELATED"/>
    <property type="match status" value="1"/>
</dbReference>
<keyword evidence="4 13" id="KW-1134">Transmembrane beta strand</keyword>
<evidence type="ECO:0000259" key="16">
    <source>
        <dbReference type="Pfam" id="PF00593"/>
    </source>
</evidence>
<dbReference type="InterPro" id="IPR021731">
    <property type="entry name" value="AMIN_dom"/>
</dbReference>
<evidence type="ECO:0000256" key="8">
    <source>
        <dbReference type="ARBA" id="ARBA00023004"/>
    </source>
</evidence>
<evidence type="ECO:0000256" key="10">
    <source>
        <dbReference type="ARBA" id="ARBA00023077"/>
    </source>
</evidence>
<dbReference type="InterPro" id="IPR012910">
    <property type="entry name" value="Plug_dom"/>
</dbReference>
<keyword evidence="3 13" id="KW-0813">Transport</keyword>
<keyword evidence="10 14" id="KW-0798">TonB box</keyword>
<feature type="domain" description="TonB-dependent receptor-like beta-barrel" evidence="16">
    <location>
        <begin position="384"/>
        <end position="823"/>
    </location>
</feature>
<dbReference type="InterPro" id="IPR037066">
    <property type="entry name" value="Plug_dom_sf"/>
</dbReference>
<accession>A0A563W3P1</accession>
<evidence type="ECO:0000256" key="1">
    <source>
        <dbReference type="ARBA" id="ARBA00004571"/>
    </source>
</evidence>
<organism evidence="19 20">
    <name type="scientific">Hyella patelloides LEGE 07179</name>
    <dbReference type="NCBI Taxonomy" id="945734"/>
    <lineage>
        <taxon>Bacteria</taxon>
        <taxon>Bacillati</taxon>
        <taxon>Cyanobacteriota</taxon>
        <taxon>Cyanophyceae</taxon>
        <taxon>Pleurocapsales</taxon>
        <taxon>Hyellaceae</taxon>
        <taxon>Hyella</taxon>
    </lineage>
</organism>
<dbReference type="CDD" id="cd01347">
    <property type="entry name" value="ligand_gated_channel"/>
    <property type="match status" value="1"/>
</dbReference>
<dbReference type="FunFam" id="2.170.130.10:FF:000001">
    <property type="entry name" value="Catecholate siderophore TonB-dependent receptor"/>
    <property type="match status" value="1"/>
</dbReference>
<dbReference type="InterPro" id="IPR010105">
    <property type="entry name" value="TonB_sidphr_rcpt"/>
</dbReference>
<dbReference type="AlphaFoldDB" id="A0A563W3P1"/>
<dbReference type="PANTHER" id="PTHR32552:SF68">
    <property type="entry name" value="FERRICHROME OUTER MEMBRANE TRANSPORTER_PHAGE RECEPTOR"/>
    <property type="match status" value="1"/>
</dbReference>
<protein>
    <submittedName>
        <fullName evidence="19">Ferrichrome-iron receptor</fullName>
    </submittedName>
</protein>
<dbReference type="EMBL" id="CAACVJ010000681">
    <property type="protein sequence ID" value="VEP18296.1"/>
    <property type="molecule type" value="Genomic_DNA"/>
</dbReference>
<dbReference type="InterPro" id="IPR036942">
    <property type="entry name" value="Beta-barrel_TonB_sf"/>
</dbReference>
<dbReference type="Gene3D" id="2.40.170.20">
    <property type="entry name" value="TonB-dependent receptor, beta-barrel domain"/>
    <property type="match status" value="1"/>
</dbReference>
<feature type="chain" id="PRO_5022035010" evidence="15">
    <location>
        <begin position="28"/>
        <end position="856"/>
    </location>
</feature>
<proteinExistence type="inferred from homology"/>
<evidence type="ECO:0000256" key="14">
    <source>
        <dbReference type="RuleBase" id="RU003357"/>
    </source>
</evidence>
<dbReference type="Gene3D" id="2.170.130.10">
    <property type="entry name" value="TonB-dependent receptor, plug domain"/>
    <property type="match status" value="1"/>
</dbReference>
<evidence type="ECO:0000256" key="6">
    <source>
        <dbReference type="ARBA" id="ARBA00022692"/>
    </source>
</evidence>
<feature type="domain" description="AMIN" evidence="18">
    <location>
        <begin position="65"/>
        <end position="145"/>
    </location>
</feature>
<evidence type="ECO:0000256" key="11">
    <source>
        <dbReference type="ARBA" id="ARBA00023136"/>
    </source>
</evidence>
<evidence type="ECO:0000259" key="17">
    <source>
        <dbReference type="Pfam" id="PF07715"/>
    </source>
</evidence>
<dbReference type="GO" id="GO:0009279">
    <property type="term" value="C:cell outer membrane"/>
    <property type="evidence" value="ECO:0007669"/>
    <property type="project" value="UniProtKB-SubCell"/>
</dbReference>
<sequence>MNGLAHNTCLNVLGGAIALLMAQSTLASEAMRLPTVKVSTEHFYATSASYLLAQQNSAIVRVTAVELNQTDNKLEVILKTSAGSERLVPLILPEGKELVIDILDATLESSLKDGIEELNPAPQIRKITVNQTTRDSIQIRITGAAQTPSVEIVTGTDDLVLSISPQGTTTATEPDEEIEIIATGEREDDDYFVPDATTGTRTNTPARDVPQSIQVVPQQVLEDQQITNLEEALRNVSGVVGGTTEGTSFRFAIRGFERATILSDGFTLSASDNLARSGFQNLSEIANLEQIEVLKGPASILYGEVNPGGVINLVTKKPLAEPFYEAELELGNRNFVKPRIDISGSLTSDGSLLYRLNALYQNDDGFRDFDQNNERFFIAPALTWNIGKRTQVGFQLEYLDDQRPYNSGLIAFGEGVIDVDRGRIFNEPDDFNHTETLTTGYTLSHSFNENWQIRNQFQYGRQNRDGLTATPINFDETTGNLLRADSSVDDFKENYALQTNMVGEFTTGAIEHKLLFGVDFSNTYADLLTEVNFTDLLPLNVFDPVYGAFPRDASQRVTARDEQIETTRFGIYLQDQISLTDNFKLLGGLRYDNIDQTLDISGLAFGESEQSQNPDALTPRIGLVYQPVPPISLYTSYAQSFTPGTETTAEGDLLEPEEGEGFEVGIKADIIPNQLAVTVAYFNITKQNVASPDPDFQGVTNVFVATGEQNSQGIEFDLSGEILPGWNAIASYAYIDAEVTEDNLIPVGNNLVGIPEHSFNLWTNYTIQQGSLEGLGFGIGLNFVGEREGDINNSFKLDEYFLTNAAISYQRDSWKLAVNFKNIFDVDYVRGTPFSRLRNIEVGEPFTVIGSVSVQF</sequence>
<keyword evidence="19" id="KW-0675">Receptor</keyword>
<dbReference type="Pfam" id="PF11741">
    <property type="entry name" value="AMIN"/>
    <property type="match status" value="1"/>
</dbReference>
<feature type="domain" description="TonB-dependent receptor plug" evidence="17">
    <location>
        <begin position="206"/>
        <end position="310"/>
    </location>
</feature>
<dbReference type="Pfam" id="PF00593">
    <property type="entry name" value="TonB_dep_Rec_b-barrel"/>
    <property type="match status" value="1"/>
</dbReference>